<dbReference type="PANTHER" id="PTHR44196">
    <property type="entry name" value="DEHYDROGENASE/REDUCTASE SDR FAMILY MEMBER 7B"/>
    <property type="match status" value="1"/>
</dbReference>
<keyword evidence="2" id="KW-0560">Oxidoreductase</keyword>
<dbReference type="RefSeq" id="WP_194369989.1">
    <property type="nucleotide sequence ID" value="NZ_CP063767.1"/>
</dbReference>
<sequence length="261" mass="27705">MRSIAIVTGASSGVGGEFARQLDQGAGGALDELWLVARGAERLEATRAQCSTPCRVFALDLTRPQSIDALAEALDEAGARVRWLINSAGFGRFGSFGSISRDDEVNMVRLNCGAVVGLCHLALPHMDGGSCIVNMSSVAGLAPQPELSCYSATKRFVLDLSRTLNYELEPVGIHVCAVCPKFMDTGFLANAGDARAVRRMTTIGYEQPRRVVRKALAAAGRGSATCVPSWDAKFIHVAVKLLPSALTLHAQDLLFTLLSGV</sequence>
<dbReference type="Pfam" id="PF00106">
    <property type="entry name" value="adh_short"/>
    <property type="match status" value="1"/>
</dbReference>
<accession>A0A7S7M7R8</accession>
<reference evidence="3 4" key="1">
    <citation type="submission" date="2020-10" db="EMBL/GenBank/DDBJ databases">
        <title>Olsenella immobilis sp.nov., isolated from the mud in a fermentation cellar used for the production of Chinese strong-flavoured liquor.</title>
        <authorList>
            <person name="Lu L."/>
        </authorList>
    </citation>
    <scope>NUCLEOTIDE SEQUENCE [LARGE SCALE GENOMIC DNA]</scope>
    <source>
        <strain evidence="3 4">LZLJ-2</strain>
    </source>
</reference>
<proteinExistence type="inferred from homology"/>
<dbReference type="SUPFAM" id="SSF51735">
    <property type="entry name" value="NAD(P)-binding Rossmann-fold domains"/>
    <property type="match status" value="1"/>
</dbReference>
<evidence type="ECO:0000256" key="1">
    <source>
        <dbReference type="ARBA" id="ARBA00006484"/>
    </source>
</evidence>
<dbReference type="GO" id="GO:0016020">
    <property type="term" value="C:membrane"/>
    <property type="evidence" value="ECO:0007669"/>
    <property type="project" value="TreeGrafter"/>
</dbReference>
<organism evidence="3 4">
    <name type="scientific">Thermophilibacter immobilis</name>
    <dbReference type="NCBI Taxonomy" id="2779519"/>
    <lineage>
        <taxon>Bacteria</taxon>
        <taxon>Bacillati</taxon>
        <taxon>Actinomycetota</taxon>
        <taxon>Coriobacteriia</taxon>
        <taxon>Coriobacteriales</taxon>
        <taxon>Atopobiaceae</taxon>
        <taxon>Thermophilibacter</taxon>
    </lineage>
</organism>
<gene>
    <name evidence="3" type="ORF">INP52_06040</name>
</gene>
<dbReference type="CDD" id="cd05233">
    <property type="entry name" value="SDR_c"/>
    <property type="match status" value="1"/>
</dbReference>
<dbReference type="Proteomes" id="UP000593735">
    <property type="component" value="Chromosome"/>
</dbReference>
<dbReference type="EMBL" id="CP063767">
    <property type="protein sequence ID" value="QOY59992.1"/>
    <property type="molecule type" value="Genomic_DNA"/>
</dbReference>
<dbReference type="GO" id="GO:0016491">
    <property type="term" value="F:oxidoreductase activity"/>
    <property type="evidence" value="ECO:0007669"/>
    <property type="project" value="UniProtKB-KW"/>
</dbReference>
<dbReference type="PANTHER" id="PTHR44196:SF2">
    <property type="entry name" value="SHORT-CHAIN DEHYDROGENASE-RELATED"/>
    <property type="match status" value="1"/>
</dbReference>
<comment type="similarity">
    <text evidence="1">Belongs to the short-chain dehydrogenases/reductases (SDR) family.</text>
</comment>
<dbReference type="PRINTS" id="PR00081">
    <property type="entry name" value="GDHRDH"/>
</dbReference>
<dbReference type="InterPro" id="IPR036291">
    <property type="entry name" value="NAD(P)-bd_dom_sf"/>
</dbReference>
<dbReference type="KEGG" id="tio:INP52_06040"/>
<keyword evidence="4" id="KW-1185">Reference proteome</keyword>
<dbReference type="AlphaFoldDB" id="A0A7S7M7R8"/>
<dbReference type="InterPro" id="IPR002347">
    <property type="entry name" value="SDR_fam"/>
</dbReference>
<evidence type="ECO:0000313" key="4">
    <source>
        <dbReference type="Proteomes" id="UP000593735"/>
    </source>
</evidence>
<protein>
    <submittedName>
        <fullName evidence="3">SDR family NAD(P)-dependent oxidoreductase</fullName>
    </submittedName>
</protein>
<dbReference type="Gene3D" id="3.40.50.720">
    <property type="entry name" value="NAD(P)-binding Rossmann-like Domain"/>
    <property type="match status" value="1"/>
</dbReference>
<name>A0A7S7M7R8_9ACTN</name>
<evidence type="ECO:0000313" key="3">
    <source>
        <dbReference type="EMBL" id="QOY59992.1"/>
    </source>
</evidence>
<evidence type="ECO:0000256" key="2">
    <source>
        <dbReference type="ARBA" id="ARBA00023002"/>
    </source>
</evidence>